<evidence type="ECO:0000313" key="3">
    <source>
        <dbReference type="Proteomes" id="UP000190037"/>
    </source>
</evidence>
<evidence type="ECO:0000256" key="1">
    <source>
        <dbReference type="SAM" id="MobiDB-lite"/>
    </source>
</evidence>
<dbReference type="STRING" id="159449.B4N89_18365"/>
<feature type="compositionally biased region" description="Low complexity" evidence="1">
    <location>
        <begin position="279"/>
        <end position="294"/>
    </location>
</feature>
<feature type="region of interest" description="Disordered" evidence="1">
    <location>
        <begin position="249"/>
        <end position="319"/>
    </location>
</feature>
<dbReference type="EMBL" id="MWQN01000001">
    <property type="protein sequence ID" value="OPC82642.1"/>
    <property type="molecule type" value="Genomic_DNA"/>
</dbReference>
<organism evidence="2 3">
    <name type="scientific">Embleya scabrispora</name>
    <dbReference type="NCBI Taxonomy" id="159449"/>
    <lineage>
        <taxon>Bacteria</taxon>
        <taxon>Bacillati</taxon>
        <taxon>Actinomycetota</taxon>
        <taxon>Actinomycetes</taxon>
        <taxon>Kitasatosporales</taxon>
        <taxon>Streptomycetaceae</taxon>
        <taxon>Embleya</taxon>
    </lineage>
</organism>
<dbReference type="Proteomes" id="UP000190037">
    <property type="component" value="Unassembled WGS sequence"/>
</dbReference>
<dbReference type="Gene3D" id="2.50.20.20">
    <property type="match status" value="1"/>
</dbReference>
<protein>
    <recommendedName>
        <fullName evidence="4">Lipoprotein</fullName>
    </recommendedName>
</protein>
<dbReference type="AlphaFoldDB" id="A0A1T3P117"/>
<reference evidence="2 3" key="1">
    <citation type="submission" date="2017-03" db="EMBL/GenBank/DDBJ databases">
        <title>Draft genome sequence of Streptomyces scabrisporus NF3, endophyte isolated from Amphipterygium adstringens.</title>
        <authorList>
            <person name="Vazquez M."/>
            <person name="Ceapa C.D."/>
            <person name="Rodriguez Luna D."/>
            <person name="Sanchez Esquivel S."/>
        </authorList>
    </citation>
    <scope>NUCLEOTIDE SEQUENCE [LARGE SCALE GENOMIC DNA]</scope>
    <source>
        <strain evidence="2 3">NF3</strain>
    </source>
</reference>
<name>A0A1T3P117_9ACTN</name>
<evidence type="ECO:0000313" key="2">
    <source>
        <dbReference type="EMBL" id="OPC82642.1"/>
    </source>
</evidence>
<dbReference type="PROSITE" id="PS51318">
    <property type="entry name" value="TAT"/>
    <property type="match status" value="1"/>
</dbReference>
<dbReference type="RefSeq" id="WP_078976908.1">
    <property type="nucleotide sequence ID" value="NZ_MWQN01000001.1"/>
</dbReference>
<gene>
    <name evidence="2" type="ORF">B4N89_18365</name>
</gene>
<dbReference type="OrthoDB" id="4350224at2"/>
<feature type="compositionally biased region" description="Low complexity" evidence="1">
    <location>
        <begin position="258"/>
        <end position="271"/>
    </location>
</feature>
<comment type="caution">
    <text evidence="2">The sequence shown here is derived from an EMBL/GenBank/DDBJ whole genome shotgun (WGS) entry which is preliminary data.</text>
</comment>
<dbReference type="PROSITE" id="PS51257">
    <property type="entry name" value="PROKAR_LIPOPROTEIN"/>
    <property type="match status" value="1"/>
</dbReference>
<proteinExistence type="predicted"/>
<dbReference type="InterPro" id="IPR006311">
    <property type="entry name" value="TAT_signal"/>
</dbReference>
<evidence type="ECO:0008006" key="4">
    <source>
        <dbReference type="Google" id="ProtNLM"/>
    </source>
</evidence>
<accession>A0A1T3P117</accession>
<keyword evidence="3" id="KW-1185">Reference proteome</keyword>
<sequence length="319" mass="33126">MDHVRRGFVVATAAVSVTVLVAGCSPGRPAHRSWQAPVDEPTAGAPLGNQVDGLDPAAILQRAQAATAAAKSVHVKGELAVPGTAGKPAKPFSVDMRFTSTGSEGRIVEDNTTAYITRVQNQVWFRGDAKFWSRVEGAGSEVGNHDKFVQVPSGDKKYGGIVENTYVERLTNKLMGKPGKLEKGAVKQVNGHRAIALENRTPGAGGIIWVATEGAPYLLRMESAADARQAGAFDFLAYGARVDLHAPEPKDVVDKDLTTPGRSTSGSNGSSTGSGGSTGRPSTGAPATGSSGSTRRPDIGRTSKPPVPTGLGRDSVLFS</sequence>